<dbReference type="Gene3D" id="3.10.20.370">
    <property type="match status" value="1"/>
</dbReference>
<dbReference type="InterPro" id="IPR041588">
    <property type="entry name" value="Integrase_H2C2"/>
</dbReference>
<dbReference type="InterPro" id="IPR001584">
    <property type="entry name" value="Integrase_cat-core"/>
</dbReference>
<keyword evidence="4" id="KW-0472">Membrane</keyword>
<dbReference type="Pfam" id="PF17919">
    <property type="entry name" value="RT_RNaseH_2"/>
    <property type="match status" value="1"/>
</dbReference>
<reference evidence="6" key="2">
    <citation type="submission" date="2025-08" db="UniProtKB">
        <authorList>
            <consortium name="Ensembl"/>
        </authorList>
    </citation>
    <scope>IDENTIFICATION</scope>
</reference>
<dbReference type="Proteomes" id="UP000005207">
    <property type="component" value="Linkage group LG22"/>
</dbReference>
<dbReference type="SUPFAM" id="SSF56672">
    <property type="entry name" value="DNA/RNA polymerases"/>
    <property type="match status" value="1"/>
</dbReference>
<dbReference type="InterPro" id="IPR050951">
    <property type="entry name" value="Retrovirus_Pol_polyprotein"/>
</dbReference>
<protein>
    <recommendedName>
        <fullName evidence="2">Gypsy retrotransposon integrase-like protein 1</fullName>
    </recommendedName>
</protein>
<name>A0A669DK63_ORENI</name>
<reference evidence="7" key="1">
    <citation type="submission" date="2012-01" db="EMBL/GenBank/DDBJ databases">
        <title>The Genome Sequence of Oreochromis niloticus (Nile Tilapia).</title>
        <authorList>
            <consortium name="Broad Institute Genome Assembly Team"/>
            <consortium name="Broad Institute Sequencing Platform"/>
            <person name="Di Palma F."/>
            <person name="Johnson J."/>
            <person name="Lander E.S."/>
            <person name="Lindblad-Toh K."/>
        </authorList>
    </citation>
    <scope>NUCLEOTIDE SEQUENCE [LARGE SCALE GENOMIC DNA]</scope>
</reference>
<evidence type="ECO:0000256" key="3">
    <source>
        <dbReference type="SAM" id="MobiDB-lite"/>
    </source>
</evidence>
<keyword evidence="4" id="KW-1133">Transmembrane helix</keyword>
<dbReference type="CDD" id="cd09274">
    <property type="entry name" value="RNase_HI_RT_Ty3"/>
    <property type="match status" value="1"/>
</dbReference>
<dbReference type="Ensembl" id="ENSONIT00000080263.1">
    <property type="protein sequence ID" value="ENSONIP00000061127.1"/>
    <property type="gene ID" value="ENSONIG00000034821.1"/>
</dbReference>
<evidence type="ECO:0000313" key="6">
    <source>
        <dbReference type="Ensembl" id="ENSONIP00000061127.1"/>
    </source>
</evidence>
<feature type="transmembrane region" description="Helical" evidence="4">
    <location>
        <begin position="12"/>
        <end position="28"/>
    </location>
</feature>
<dbReference type="GO" id="GO:0015074">
    <property type="term" value="P:DNA integration"/>
    <property type="evidence" value="ECO:0007669"/>
    <property type="project" value="InterPro"/>
</dbReference>
<organism evidence="6 7">
    <name type="scientific">Oreochromis niloticus</name>
    <name type="common">Nile tilapia</name>
    <name type="synonym">Tilapia nilotica</name>
    <dbReference type="NCBI Taxonomy" id="8128"/>
    <lineage>
        <taxon>Eukaryota</taxon>
        <taxon>Metazoa</taxon>
        <taxon>Chordata</taxon>
        <taxon>Craniata</taxon>
        <taxon>Vertebrata</taxon>
        <taxon>Euteleostomi</taxon>
        <taxon>Actinopterygii</taxon>
        <taxon>Neopterygii</taxon>
        <taxon>Teleostei</taxon>
        <taxon>Neoteleostei</taxon>
        <taxon>Acanthomorphata</taxon>
        <taxon>Ovalentaria</taxon>
        <taxon>Cichlomorphae</taxon>
        <taxon>Cichliformes</taxon>
        <taxon>Cichlidae</taxon>
        <taxon>African cichlids</taxon>
        <taxon>Pseudocrenilabrinae</taxon>
        <taxon>Oreochromini</taxon>
        <taxon>Oreochromis</taxon>
    </lineage>
</organism>
<evidence type="ECO:0000256" key="2">
    <source>
        <dbReference type="ARBA" id="ARBA00039658"/>
    </source>
</evidence>
<feature type="transmembrane region" description="Helical" evidence="4">
    <location>
        <begin position="40"/>
        <end position="65"/>
    </location>
</feature>
<proteinExistence type="predicted"/>
<evidence type="ECO:0000256" key="1">
    <source>
        <dbReference type="ARBA" id="ARBA00023268"/>
    </source>
</evidence>
<dbReference type="Gene3D" id="1.10.340.70">
    <property type="match status" value="1"/>
</dbReference>
<dbReference type="PANTHER" id="PTHR37984">
    <property type="entry name" value="PROTEIN CBG26694"/>
    <property type="match status" value="1"/>
</dbReference>
<dbReference type="InterPro" id="IPR012337">
    <property type="entry name" value="RNaseH-like_sf"/>
</dbReference>
<dbReference type="AlphaFoldDB" id="A0A669DK63"/>
<dbReference type="GeneTree" id="ENSGT00940000169923"/>
<evidence type="ECO:0000256" key="4">
    <source>
        <dbReference type="SAM" id="Phobius"/>
    </source>
</evidence>
<dbReference type="Pfam" id="PF17921">
    <property type="entry name" value="Integrase_H2C2"/>
    <property type="match status" value="1"/>
</dbReference>
<keyword evidence="7" id="KW-1185">Reference proteome</keyword>
<dbReference type="InterPro" id="IPR041577">
    <property type="entry name" value="RT_RNaseH_2"/>
</dbReference>
<dbReference type="SUPFAM" id="SSF53098">
    <property type="entry name" value="Ribonuclease H-like"/>
    <property type="match status" value="1"/>
</dbReference>
<evidence type="ECO:0000313" key="7">
    <source>
        <dbReference type="Proteomes" id="UP000005207"/>
    </source>
</evidence>
<dbReference type="InterPro" id="IPR036397">
    <property type="entry name" value="RNaseH_sf"/>
</dbReference>
<feature type="compositionally biased region" description="Basic residues" evidence="3">
    <location>
        <begin position="500"/>
        <end position="509"/>
    </location>
</feature>
<dbReference type="Gene3D" id="3.30.420.10">
    <property type="entry name" value="Ribonuclease H-like superfamily/Ribonuclease H"/>
    <property type="match status" value="1"/>
</dbReference>
<keyword evidence="4" id="KW-0812">Transmembrane</keyword>
<evidence type="ECO:0000259" key="5">
    <source>
        <dbReference type="PROSITE" id="PS50994"/>
    </source>
</evidence>
<sequence length="641" mass="73164">MLSLLVYVKDHSLMPGLFCLDLVIRFPLVSLPSVSPSVCLCLYCGVSSCALFLLLVFYSVMFIYVSPARRVCSLPRVPSLPFVCLFSTPASCFLFYCEGLVFPCSFCLNSCEFRWNKELENEWQQLKKTLTTETVLAYFDPKKQTNVSTDASKAGIGAVLLQAYGDHWRPVAYASRAMTETESRYTQIEKETLGLVFGFEKFHTYVCGLPTFVAETDHKPLIAIIKKNLSEMSPRIQRLMMKLQRYDFNLIYTPGKHIVLADALSRARTPNKEQSSTEMDVNIHLNLVAESLPMSDRKSHQIKAETQKDSSLQRVITLLNGKWPRGECKTYYNIRAELSVVNGLLLRQNRVVIPHSLRGDILKRLHERHLGIEKCKRRARTAVYWPGINADIEKMVSTCDTCIKEKREFQLFAQEYDFKHVTSSPLHPQSNGKAEKGVHIVKQLLKKAQDSKADPYLALLSYRASPLEHGKSPAEILMGRKLQTTLPYTTTRKHKQVRDKMKQLQKRQKVNFDKSSKSLKPLAPNEAVRVEDANVWTKRATVLEEVNPRSYNVKTEDGLILRRNRRSLLYTQKTMGPSEGQCDDNNTPPEPTTPVKDSVEQRDQSPIVRRSARSIKPPDRLNLLAYIYTYIKKELSALLCV</sequence>
<dbReference type="GO" id="GO:0003824">
    <property type="term" value="F:catalytic activity"/>
    <property type="evidence" value="ECO:0007669"/>
    <property type="project" value="UniProtKB-KW"/>
</dbReference>
<dbReference type="PROSITE" id="PS50994">
    <property type="entry name" value="INTEGRASE"/>
    <property type="match status" value="1"/>
</dbReference>
<feature type="region of interest" description="Disordered" evidence="3">
    <location>
        <begin position="500"/>
        <end position="519"/>
    </location>
</feature>
<keyword evidence="1" id="KW-0511">Multifunctional enzyme</keyword>
<dbReference type="InParanoid" id="A0A669DK63"/>
<feature type="domain" description="Integrase catalytic" evidence="5">
    <location>
        <begin position="388"/>
        <end position="495"/>
    </location>
</feature>
<feature type="region of interest" description="Disordered" evidence="3">
    <location>
        <begin position="572"/>
        <end position="613"/>
    </location>
</feature>
<dbReference type="OMA" id="CEFRWNE"/>
<dbReference type="FunFam" id="3.10.20.370:FF:000001">
    <property type="entry name" value="Retrovirus-related Pol polyprotein from transposon 17.6-like protein"/>
    <property type="match status" value="1"/>
</dbReference>
<dbReference type="GO" id="GO:0003676">
    <property type="term" value="F:nucleic acid binding"/>
    <property type="evidence" value="ECO:0007669"/>
    <property type="project" value="InterPro"/>
</dbReference>
<accession>A0A669DK63</accession>
<dbReference type="FunFam" id="1.10.340.70:FF:000003">
    <property type="entry name" value="Protein CBG25708"/>
    <property type="match status" value="1"/>
</dbReference>
<dbReference type="InterPro" id="IPR043502">
    <property type="entry name" value="DNA/RNA_pol_sf"/>
</dbReference>
<dbReference type="PANTHER" id="PTHR37984:SF5">
    <property type="entry name" value="PROTEIN NYNRIN-LIKE"/>
    <property type="match status" value="1"/>
</dbReference>
<reference evidence="6" key="3">
    <citation type="submission" date="2025-09" db="UniProtKB">
        <authorList>
            <consortium name="Ensembl"/>
        </authorList>
    </citation>
    <scope>IDENTIFICATION</scope>
</reference>